<accession>A0A7U0N535</accession>
<dbReference type="Proteomes" id="UP000596176">
    <property type="component" value="Chromosome"/>
</dbReference>
<dbReference type="EMBL" id="CP068391">
    <property type="protein sequence ID" value="QQX52679.1"/>
    <property type="molecule type" value="Genomic_DNA"/>
</dbReference>
<sequence length="58" mass="6227">MKAVIELGYLDIKPSIVRIKNCIITTESGPLFGFDIDNEFISGFDKGARGTLLGASHG</sequence>
<gene>
    <name evidence="1" type="ORF">JKX24_21270</name>
</gene>
<evidence type="ECO:0000313" key="1">
    <source>
        <dbReference type="EMBL" id="QQX52679.1"/>
    </source>
</evidence>
<organism evidence="1 2">
    <name type="scientific">Serratia proteamaculans</name>
    <dbReference type="NCBI Taxonomy" id="28151"/>
    <lineage>
        <taxon>Bacteria</taxon>
        <taxon>Pseudomonadati</taxon>
        <taxon>Pseudomonadota</taxon>
        <taxon>Gammaproteobacteria</taxon>
        <taxon>Enterobacterales</taxon>
        <taxon>Yersiniaceae</taxon>
        <taxon>Serratia</taxon>
    </lineage>
</organism>
<reference evidence="1 2" key="1">
    <citation type="submission" date="2021-01" db="EMBL/GenBank/DDBJ databases">
        <title>Chromosome sequence of Serratia proteamaculans strain 94 rif-r, isolated from spoiled beef.</title>
        <authorList>
            <person name="Zaytseva Y.V."/>
            <person name="Iablokov S.N."/>
            <person name="Klyukina A."/>
        </authorList>
    </citation>
    <scope>NUCLEOTIDE SEQUENCE [LARGE SCALE GENOMIC DNA]</scope>
    <source>
        <strain evidence="1 2">94 rif-r</strain>
    </source>
</reference>
<proteinExistence type="predicted"/>
<dbReference type="AlphaFoldDB" id="A0A7U0N535"/>
<protein>
    <submittedName>
        <fullName evidence="1">Uncharacterized protein</fullName>
    </submittedName>
</protein>
<evidence type="ECO:0000313" key="2">
    <source>
        <dbReference type="Proteomes" id="UP000596176"/>
    </source>
</evidence>
<name>A0A7U0N535_SERPR</name>